<dbReference type="OrthoDB" id="593392at2759"/>
<feature type="region of interest" description="Disordered" evidence="1">
    <location>
        <begin position="1"/>
        <end position="80"/>
    </location>
</feature>
<dbReference type="GO" id="GO:0031428">
    <property type="term" value="C:box C/D methylation guide snoRNP complex"/>
    <property type="evidence" value="ECO:0007669"/>
    <property type="project" value="InterPro"/>
</dbReference>
<dbReference type="AlphaFoldDB" id="A0A835KMX1"/>
<feature type="compositionally biased region" description="Low complexity" evidence="1">
    <location>
        <begin position="25"/>
        <end position="43"/>
    </location>
</feature>
<protein>
    <submittedName>
        <fullName evidence="2">Uncharacterized protein</fullName>
    </submittedName>
</protein>
<name>A0A835KMX1_9POAL</name>
<reference evidence="2" key="1">
    <citation type="submission" date="2020-07" db="EMBL/GenBank/DDBJ databases">
        <title>Genome sequence and genetic diversity analysis of an under-domesticated orphan crop, white fonio (Digitaria exilis).</title>
        <authorList>
            <person name="Bennetzen J.L."/>
            <person name="Chen S."/>
            <person name="Ma X."/>
            <person name="Wang X."/>
            <person name="Yssel A.E.J."/>
            <person name="Chaluvadi S.R."/>
            <person name="Johnson M."/>
            <person name="Gangashetty P."/>
            <person name="Hamidou F."/>
            <person name="Sanogo M.D."/>
            <person name="Zwaenepoel A."/>
            <person name="Wallace J."/>
            <person name="Van De Peer Y."/>
            <person name="Van Deynze A."/>
        </authorList>
    </citation>
    <scope>NUCLEOTIDE SEQUENCE</scope>
    <source>
        <tissue evidence="2">Leaves</tissue>
    </source>
</reference>
<dbReference type="Proteomes" id="UP000636709">
    <property type="component" value="Unassembled WGS sequence"/>
</dbReference>
<dbReference type="GO" id="GO:0032040">
    <property type="term" value="C:small-subunit processome"/>
    <property type="evidence" value="ECO:0007669"/>
    <property type="project" value="InterPro"/>
</dbReference>
<evidence type="ECO:0000313" key="3">
    <source>
        <dbReference type="Proteomes" id="UP000636709"/>
    </source>
</evidence>
<gene>
    <name evidence="2" type="ORF">HU200_011263</name>
</gene>
<dbReference type="GO" id="GO:0030515">
    <property type="term" value="F:snoRNA binding"/>
    <property type="evidence" value="ECO:0007669"/>
    <property type="project" value="InterPro"/>
</dbReference>
<feature type="compositionally biased region" description="Basic residues" evidence="1">
    <location>
        <begin position="62"/>
        <end position="75"/>
    </location>
</feature>
<dbReference type="PANTHER" id="PTHR10894">
    <property type="entry name" value="NUCLEOLAR PROTEIN 5 NUCLEOLAR PROTEIN NOP5 NOP58"/>
    <property type="match status" value="1"/>
</dbReference>
<evidence type="ECO:0000313" key="2">
    <source>
        <dbReference type="EMBL" id="KAF8755792.1"/>
    </source>
</evidence>
<evidence type="ECO:0000256" key="1">
    <source>
        <dbReference type="SAM" id="MobiDB-lite"/>
    </source>
</evidence>
<dbReference type="EMBL" id="JACEFO010000825">
    <property type="protein sequence ID" value="KAF8755792.1"/>
    <property type="molecule type" value="Genomic_DNA"/>
</dbReference>
<dbReference type="PANTHER" id="PTHR10894:SF35">
    <property type="entry name" value="PROTEIN, PUTATIVE, EXPRESSED-RELATED"/>
    <property type="match status" value="1"/>
</dbReference>
<comment type="caution">
    <text evidence="2">The sequence shown here is derived from an EMBL/GenBank/DDBJ whole genome shotgun (WGS) entry which is preliminary data.</text>
</comment>
<keyword evidence="3" id="KW-1185">Reference proteome</keyword>
<sequence>MTHQQQNLIAEASAKRQRGKREISVDASSSNPSASASHNSLSSKDFKAKEGDAWSSAAKQNIPKRKVPRAKKSRSRVGSVGSTGLGNLRCSQLISVLFETPSGFAIFSMLEEDLKLPDAMQFIWLKEFREFTDKSCAINHDTCVSSDLTEMIKMWHVPGRKIAVGKAEYKLTIEKSLRIPCLFDDVVMEVMWGLKNLMHFLVPQEKMKLRSADRLPMSQGLKMTLNRHGFDVKPELPLRLAGEHIKFVSGIISEGWDLMKLATAVKIICYPAEATITEKERFTRDELLKFDKDAHKYEQRFNKGICLNVYNEMVEARTCIRSVHRTLESMPEMHQPIQ</sequence>
<accession>A0A835KMX1</accession>
<proteinExistence type="predicted"/>
<organism evidence="2 3">
    <name type="scientific">Digitaria exilis</name>
    <dbReference type="NCBI Taxonomy" id="1010633"/>
    <lineage>
        <taxon>Eukaryota</taxon>
        <taxon>Viridiplantae</taxon>
        <taxon>Streptophyta</taxon>
        <taxon>Embryophyta</taxon>
        <taxon>Tracheophyta</taxon>
        <taxon>Spermatophyta</taxon>
        <taxon>Magnoliopsida</taxon>
        <taxon>Liliopsida</taxon>
        <taxon>Poales</taxon>
        <taxon>Poaceae</taxon>
        <taxon>PACMAD clade</taxon>
        <taxon>Panicoideae</taxon>
        <taxon>Panicodae</taxon>
        <taxon>Paniceae</taxon>
        <taxon>Anthephorinae</taxon>
        <taxon>Digitaria</taxon>
    </lineage>
</organism>
<dbReference type="InterPro" id="IPR045056">
    <property type="entry name" value="Nop56/Nop58"/>
</dbReference>